<evidence type="ECO:0000256" key="8">
    <source>
        <dbReference type="SAM" id="Phobius"/>
    </source>
</evidence>
<dbReference type="Gene3D" id="2.60.40.10">
    <property type="entry name" value="Immunoglobulins"/>
    <property type="match status" value="1"/>
</dbReference>
<evidence type="ECO:0000256" key="5">
    <source>
        <dbReference type="ARBA" id="ARBA00023180"/>
    </source>
</evidence>
<dbReference type="GO" id="GO:1903037">
    <property type="term" value="P:regulation of leukocyte cell-cell adhesion"/>
    <property type="evidence" value="ECO:0007669"/>
    <property type="project" value="UniProtKB-ARBA"/>
</dbReference>
<name>A0AAW1ERK4_ZOAVI</name>
<dbReference type="InterPro" id="IPR007110">
    <property type="entry name" value="Ig-like_dom"/>
</dbReference>
<dbReference type="SMART" id="SM00406">
    <property type="entry name" value="IGv"/>
    <property type="match status" value="1"/>
</dbReference>
<comment type="subcellular location">
    <subcellularLocation>
        <location evidence="1">Membrane</location>
    </subcellularLocation>
</comment>
<accession>A0AAW1ERK4</accession>
<dbReference type="PANTHER" id="PTHR24100">
    <property type="entry name" value="BUTYROPHILIN"/>
    <property type="match status" value="1"/>
</dbReference>
<evidence type="ECO:0000256" key="6">
    <source>
        <dbReference type="ARBA" id="ARBA00023319"/>
    </source>
</evidence>
<feature type="transmembrane region" description="Helical" evidence="8">
    <location>
        <begin position="198"/>
        <end position="216"/>
    </location>
</feature>
<dbReference type="GO" id="GO:0009897">
    <property type="term" value="C:external side of plasma membrane"/>
    <property type="evidence" value="ECO:0007669"/>
    <property type="project" value="TreeGrafter"/>
</dbReference>
<dbReference type="InterPro" id="IPR036179">
    <property type="entry name" value="Ig-like_dom_sf"/>
</dbReference>
<evidence type="ECO:0000313" key="11">
    <source>
        <dbReference type="Proteomes" id="UP001488805"/>
    </source>
</evidence>
<keyword evidence="3 8" id="KW-0472">Membrane</keyword>
<dbReference type="GO" id="GO:0005102">
    <property type="term" value="F:signaling receptor binding"/>
    <property type="evidence" value="ECO:0007669"/>
    <property type="project" value="TreeGrafter"/>
</dbReference>
<dbReference type="FunFam" id="2.60.40.10:FF:000142">
    <property type="entry name" value="V-set domain-containing T-cell activation inhibitor 1"/>
    <property type="match status" value="1"/>
</dbReference>
<keyword evidence="5" id="KW-0325">Glycoprotein</keyword>
<dbReference type="InterPro" id="IPR003599">
    <property type="entry name" value="Ig_sub"/>
</dbReference>
<dbReference type="SUPFAM" id="SSF48726">
    <property type="entry name" value="Immunoglobulin"/>
    <property type="match status" value="1"/>
</dbReference>
<comment type="caution">
    <text evidence="10">The sequence shown here is derived from an EMBL/GenBank/DDBJ whole genome shotgun (WGS) entry which is preliminary data.</text>
</comment>
<dbReference type="Pfam" id="PF07686">
    <property type="entry name" value="V-set"/>
    <property type="match status" value="1"/>
</dbReference>
<sequence>MDVDEFSYSVSLSPLISNCSFILVLVLLLGFTPVEGESQVIGSLRPIVAAPGDDVVLPCHVEPPLDVAAMTVVWLRPDLKPDPEDRLSRVEYVHFYRNRRDFPDMKISSFRNRTTLFKDGLTRGNISLKITNVTLSDEGRFQCFIPTLDKSSIVLLVVETNSAKHWTTEPPLQPLSNQTPGLTGETDANGRLSGRSRWSLLVVVFCFFLMILGVGVKRYSSRKC</sequence>
<feature type="transmembrane region" description="Helical" evidence="8">
    <location>
        <begin position="12"/>
        <end position="31"/>
    </location>
</feature>
<dbReference type="PROSITE" id="PS50835">
    <property type="entry name" value="IG_LIKE"/>
    <property type="match status" value="1"/>
</dbReference>
<keyword evidence="4" id="KW-1015">Disulfide bond</keyword>
<protein>
    <recommendedName>
        <fullName evidence="9">Ig-like domain-containing protein</fullName>
    </recommendedName>
</protein>
<evidence type="ECO:0000256" key="7">
    <source>
        <dbReference type="SAM" id="MobiDB-lite"/>
    </source>
</evidence>
<dbReference type="PANTHER" id="PTHR24100:SF151">
    <property type="entry name" value="ICOS LIGAND"/>
    <property type="match status" value="1"/>
</dbReference>
<dbReference type="InterPro" id="IPR050504">
    <property type="entry name" value="IgSF_BTN/MOG"/>
</dbReference>
<dbReference type="InterPro" id="IPR013106">
    <property type="entry name" value="Ig_V-set"/>
</dbReference>
<dbReference type="AlphaFoldDB" id="A0AAW1ERK4"/>
<dbReference type="Proteomes" id="UP001488805">
    <property type="component" value="Unassembled WGS sequence"/>
</dbReference>
<keyword evidence="2" id="KW-0732">Signal</keyword>
<organism evidence="10 11">
    <name type="scientific">Zoarces viviparus</name>
    <name type="common">Viviparous eelpout</name>
    <name type="synonym">Blennius viviparus</name>
    <dbReference type="NCBI Taxonomy" id="48416"/>
    <lineage>
        <taxon>Eukaryota</taxon>
        <taxon>Metazoa</taxon>
        <taxon>Chordata</taxon>
        <taxon>Craniata</taxon>
        <taxon>Vertebrata</taxon>
        <taxon>Euteleostomi</taxon>
        <taxon>Actinopterygii</taxon>
        <taxon>Neopterygii</taxon>
        <taxon>Teleostei</taxon>
        <taxon>Neoteleostei</taxon>
        <taxon>Acanthomorphata</taxon>
        <taxon>Eupercaria</taxon>
        <taxon>Perciformes</taxon>
        <taxon>Cottioidei</taxon>
        <taxon>Zoarcales</taxon>
        <taxon>Zoarcidae</taxon>
        <taxon>Zoarcinae</taxon>
        <taxon>Zoarces</taxon>
    </lineage>
</organism>
<dbReference type="EMBL" id="JBCEZU010000145">
    <property type="protein sequence ID" value="KAK9525215.1"/>
    <property type="molecule type" value="Genomic_DNA"/>
</dbReference>
<keyword evidence="8" id="KW-0812">Transmembrane</keyword>
<evidence type="ECO:0000256" key="1">
    <source>
        <dbReference type="ARBA" id="ARBA00004370"/>
    </source>
</evidence>
<dbReference type="GO" id="GO:0001817">
    <property type="term" value="P:regulation of cytokine production"/>
    <property type="evidence" value="ECO:0007669"/>
    <property type="project" value="TreeGrafter"/>
</dbReference>
<evidence type="ECO:0000256" key="4">
    <source>
        <dbReference type="ARBA" id="ARBA00023157"/>
    </source>
</evidence>
<evidence type="ECO:0000256" key="2">
    <source>
        <dbReference type="ARBA" id="ARBA00022729"/>
    </source>
</evidence>
<proteinExistence type="predicted"/>
<feature type="region of interest" description="Disordered" evidence="7">
    <location>
        <begin position="167"/>
        <end position="188"/>
    </location>
</feature>
<keyword evidence="11" id="KW-1185">Reference proteome</keyword>
<dbReference type="SMART" id="SM00409">
    <property type="entry name" value="IG"/>
    <property type="match status" value="1"/>
</dbReference>
<keyword evidence="6" id="KW-0393">Immunoglobulin domain</keyword>
<dbReference type="InterPro" id="IPR013783">
    <property type="entry name" value="Ig-like_fold"/>
</dbReference>
<evidence type="ECO:0000256" key="3">
    <source>
        <dbReference type="ARBA" id="ARBA00023136"/>
    </source>
</evidence>
<keyword evidence="8" id="KW-1133">Transmembrane helix</keyword>
<reference evidence="10 11" key="1">
    <citation type="journal article" date="2024" name="Genome Biol. Evol.">
        <title>Chromosome-level genome assembly of the viviparous eelpout Zoarces viviparus.</title>
        <authorList>
            <person name="Fuhrmann N."/>
            <person name="Brasseur M.V."/>
            <person name="Bakowski C.E."/>
            <person name="Podsiadlowski L."/>
            <person name="Prost S."/>
            <person name="Krehenwinkel H."/>
            <person name="Mayer C."/>
        </authorList>
    </citation>
    <scope>NUCLEOTIDE SEQUENCE [LARGE SCALE GENOMIC DNA]</scope>
    <source>
        <strain evidence="10">NO-MEL_2022_Ind0_liver</strain>
    </source>
</reference>
<dbReference type="GO" id="GO:0050863">
    <property type="term" value="P:regulation of T cell activation"/>
    <property type="evidence" value="ECO:0007669"/>
    <property type="project" value="UniProtKB-ARBA"/>
</dbReference>
<feature type="domain" description="Ig-like" evidence="9">
    <location>
        <begin position="33"/>
        <end position="154"/>
    </location>
</feature>
<evidence type="ECO:0000313" key="10">
    <source>
        <dbReference type="EMBL" id="KAK9525215.1"/>
    </source>
</evidence>
<gene>
    <name evidence="10" type="ORF">VZT92_017537</name>
</gene>
<evidence type="ECO:0000259" key="9">
    <source>
        <dbReference type="PROSITE" id="PS50835"/>
    </source>
</evidence>
<dbReference type="GO" id="GO:0050852">
    <property type="term" value="P:T cell receptor signaling pathway"/>
    <property type="evidence" value="ECO:0007669"/>
    <property type="project" value="TreeGrafter"/>
</dbReference>